<proteinExistence type="predicted"/>
<sequence length="110" mass="12386">SQNLNEIKVQKHPKFSWTVNAKLVIFYDKDDISDIRINFYLIKKLANSETLSTFRVFGVVAVGAHSAKTSSGIMPDQLCSMKIVNAAKANLENEWLNNSQNIKNLLRSSD</sequence>
<dbReference type="OrthoDB" id="610608at2759"/>
<feature type="non-terminal residue" evidence="1">
    <location>
        <position position="1"/>
    </location>
</feature>
<evidence type="ECO:0000313" key="2">
    <source>
        <dbReference type="Proteomes" id="UP000789405"/>
    </source>
</evidence>
<name>A0A9N9JLM0_9GLOM</name>
<reference evidence="1" key="1">
    <citation type="submission" date="2021-06" db="EMBL/GenBank/DDBJ databases">
        <authorList>
            <person name="Kallberg Y."/>
            <person name="Tangrot J."/>
            <person name="Rosling A."/>
        </authorList>
    </citation>
    <scope>NUCLEOTIDE SEQUENCE</scope>
    <source>
        <strain evidence="1">MA453B</strain>
    </source>
</reference>
<dbReference type="Proteomes" id="UP000789405">
    <property type="component" value="Unassembled WGS sequence"/>
</dbReference>
<evidence type="ECO:0000313" key="1">
    <source>
        <dbReference type="EMBL" id="CAG8784748.1"/>
    </source>
</evidence>
<gene>
    <name evidence="1" type="ORF">DERYTH_LOCUS20159</name>
</gene>
<keyword evidence="2" id="KW-1185">Reference proteome</keyword>
<dbReference type="AlphaFoldDB" id="A0A9N9JLM0"/>
<protein>
    <submittedName>
        <fullName evidence="1">320_t:CDS:1</fullName>
    </submittedName>
</protein>
<accession>A0A9N9JLM0</accession>
<feature type="non-terminal residue" evidence="1">
    <location>
        <position position="110"/>
    </location>
</feature>
<comment type="caution">
    <text evidence="1">The sequence shown here is derived from an EMBL/GenBank/DDBJ whole genome shotgun (WGS) entry which is preliminary data.</text>
</comment>
<organism evidence="1 2">
    <name type="scientific">Dentiscutata erythropus</name>
    <dbReference type="NCBI Taxonomy" id="1348616"/>
    <lineage>
        <taxon>Eukaryota</taxon>
        <taxon>Fungi</taxon>
        <taxon>Fungi incertae sedis</taxon>
        <taxon>Mucoromycota</taxon>
        <taxon>Glomeromycotina</taxon>
        <taxon>Glomeromycetes</taxon>
        <taxon>Diversisporales</taxon>
        <taxon>Gigasporaceae</taxon>
        <taxon>Dentiscutata</taxon>
    </lineage>
</organism>
<dbReference type="EMBL" id="CAJVPY010023266">
    <property type="protein sequence ID" value="CAG8784748.1"/>
    <property type="molecule type" value="Genomic_DNA"/>
</dbReference>